<evidence type="ECO:0000313" key="2">
    <source>
        <dbReference type="EMBL" id="VEG57540.1"/>
    </source>
</evidence>
<dbReference type="Proteomes" id="UP000279306">
    <property type="component" value="Chromosome"/>
</dbReference>
<protein>
    <submittedName>
        <fullName evidence="2">SAF domain-containing protein</fullName>
    </submittedName>
</protein>
<dbReference type="AlphaFoldDB" id="A0A3S4VX67"/>
<dbReference type="Gene3D" id="3.90.1210.10">
    <property type="entry name" value="Antifreeze-like/N-acetylneuraminic acid synthase C-terminal domain"/>
    <property type="match status" value="1"/>
</dbReference>
<keyword evidence="3" id="KW-1185">Reference proteome</keyword>
<sequence length="161" mass="16156">MVTVRDLAPGIELTTADVSVEARAVPAVPEGAHTRVDAVVGSTLAGPARRGEVLTDVRVLGPRLADSAAGPDARIVPIPLADAALMDLLRPGDVVDIVSAPSDESTEARLIATDAVVILVSAKDSGLGARNGRVVLVALPAAAAKVVAGAALVQAVTITLH</sequence>
<feature type="domain" description="SAF" evidence="1">
    <location>
        <begin position="2"/>
        <end position="56"/>
    </location>
</feature>
<evidence type="ECO:0000313" key="3">
    <source>
        <dbReference type="Proteomes" id="UP000279306"/>
    </source>
</evidence>
<name>A0A3S4VX67_MYCAU</name>
<proteinExistence type="predicted"/>
<gene>
    <name evidence="2" type="ORF">NCTC10437_04553</name>
</gene>
<dbReference type="KEGG" id="mauu:NCTC10437_04553"/>
<reference evidence="2 3" key="1">
    <citation type="submission" date="2018-12" db="EMBL/GenBank/DDBJ databases">
        <authorList>
            <consortium name="Pathogen Informatics"/>
        </authorList>
    </citation>
    <scope>NUCLEOTIDE SEQUENCE [LARGE SCALE GENOMIC DNA]</scope>
    <source>
        <strain evidence="2 3">NCTC10437</strain>
    </source>
</reference>
<evidence type="ECO:0000259" key="1">
    <source>
        <dbReference type="Pfam" id="PF08666"/>
    </source>
</evidence>
<dbReference type="CDD" id="cd11614">
    <property type="entry name" value="SAF_CpaB_FlgA_like"/>
    <property type="match status" value="1"/>
</dbReference>
<dbReference type="STRING" id="1791.GCA_001049355_02961"/>
<dbReference type="EMBL" id="LR134356">
    <property type="protein sequence ID" value="VEG57540.1"/>
    <property type="molecule type" value="Genomic_DNA"/>
</dbReference>
<dbReference type="InterPro" id="IPR013974">
    <property type="entry name" value="SAF"/>
</dbReference>
<organism evidence="2 3">
    <name type="scientific">Mycolicibacterium aurum</name>
    <name type="common">Mycobacterium aurum</name>
    <dbReference type="NCBI Taxonomy" id="1791"/>
    <lineage>
        <taxon>Bacteria</taxon>
        <taxon>Bacillati</taxon>
        <taxon>Actinomycetota</taxon>
        <taxon>Actinomycetes</taxon>
        <taxon>Mycobacteriales</taxon>
        <taxon>Mycobacteriaceae</taxon>
        <taxon>Mycolicibacterium</taxon>
    </lineage>
</organism>
<accession>A0A3S4VX67</accession>
<dbReference type="Pfam" id="PF08666">
    <property type="entry name" value="SAF"/>
    <property type="match status" value="1"/>
</dbReference>